<dbReference type="EMBL" id="JACHIL010000003">
    <property type="protein sequence ID" value="MBB5091520.1"/>
    <property type="molecule type" value="Genomic_DNA"/>
</dbReference>
<dbReference type="RefSeq" id="WP_151159564.1">
    <property type="nucleotide sequence ID" value="NZ_JACHIL010000003.1"/>
</dbReference>
<dbReference type="SMART" id="SM00822">
    <property type="entry name" value="PKS_KR"/>
    <property type="match status" value="1"/>
</dbReference>
<reference evidence="4 5" key="1">
    <citation type="submission" date="2020-08" db="EMBL/GenBank/DDBJ databases">
        <title>Genomic Encyclopedia of Type Strains, Phase IV (KMG-IV): sequencing the most valuable type-strain genomes for metagenomic binning, comparative biology and taxonomic classification.</title>
        <authorList>
            <person name="Goeker M."/>
        </authorList>
    </citation>
    <scope>NUCLEOTIDE SEQUENCE [LARGE SCALE GENOMIC DNA]</scope>
    <source>
        <strain evidence="4 5">DSM 25620</strain>
    </source>
</reference>
<name>A0A7W8AJR6_9HYPH</name>
<proteinExistence type="inferred from homology"/>
<dbReference type="PANTHER" id="PTHR42879">
    <property type="entry name" value="3-OXOACYL-(ACYL-CARRIER-PROTEIN) REDUCTASE"/>
    <property type="match status" value="1"/>
</dbReference>
<sequence length="266" mass="27428">MSNNKFHGRHVLITGAGSGIGAAIARDFALSGANVTLSGRRHEPLAALAAELDQAAGRKTCFVASGFDVTNAQAISTGLQAAQAAFGPVSILVNNAGEAPSAPFEKTNLEMWSQVLAVDLTGVFQVTQAVLPDLKTYGANARIINIASTAGLTGYAYVSAYCAAKHGVIGLTRALALELATKGITVNAVCPGFTDTPIIREAIAQIMQKTGRSEEEALAHFVKANPQNRLIKPEEVAHTVLWLASPDAASINGQAIAIAGGEVLAG</sequence>
<comment type="caution">
    <text evidence="4">The sequence shown here is derived from an EMBL/GenBank/DDBJ whole genome shotgun (WGS) entry which is preliminary data.</text>
</comment>
<dbReference type="InterPro" id="IPR057326">
    <property type="entry name" value="KR_dom"/>
</dbReference>
<evidence type="ECO:0000256" key="1">
    <source>
        <dbReference type="ARBA" id="ARBA00006484"/>
    </source>
</evidence>
<gene>
    <name evidence="4" type="ORF">HNQ68_002061</name>
</gene>
<dbReference type="InterPro" id="IPR020904">
    <property type="entry name" value="Sc_DH/Rdtase_CS"/>
</dbReference>
<dbReference type="PROSITE" id="PS00061">
    <property type="entry name" value="ADH_SHORT"/>
    <property type="match status" value="1"/>
</dbReference>
<dbReference type="InterPro" id="IPR050259">
    <property type="entry name" value="SDR"/>
</dbReference>
<keyword evidence="5" id="KW-1185">Reference proteome</keyword>
<dbReference type="PRINTS" id="PR00081">
    <property type="entry name" value="GDHRDH"/>
</dbReference>
<protein>
    <submittedName>
        <fullName evidence="4">NAD(P)-dependent dehydrogenase (Short-subunit alcohol dehydrogenase family)</fullName>
    </submittedName>
</protein>
<dbReference type="PANTHER" id="PTHR42879:SF2">
    <property type="entry name" value="3-OXOACYL-[ACYL-CARRIER-PROTEIN] REDUCTASE FABG"/>
    <property type="match status" value="1"/>
</dbReference>
<dbReference type="AlphaFoldDB" id="A0A7W8AJR6"/>
<organism evidence="4 5">
    <name type="scientific">Pseudochrobactrum saccharolyticum</name>
    <dbReference type="NCBI Taxonomy" id="354352"/>
    <lineage>
        <taxon>Bacteria</taxon>
        <taxon>Pseudomonadati</taxon>
        <taxon>Pseudomonadota</taxon>
        <taxon>Alphaproteobacteria</taxon>
        <taxon>Hyphomicrobiales</taxon>
        <taxon>Brucellaceae</taxon>
        <taxon>Pseudochrobactrum</taxon>
    </lineage>
</organism>
<feature type="domain" description="Ketoreductase" evidence="3">
    <location>
        <begin position="9"/>
        <end position="192"/>
    </location>
</feature>
<evidence type="ECO:0000313" key="5">
    <source>
        <dbReference type="Proteomes" id="UP000531231"/>
    </source>
</evidence>
<dbReference type="InterPro" id="IPR036291">
    <property type="entry name" value="NAD(P)-bd_dom_sf"/>
</dbReference>
<dbReference type="GO" id="GO:0032787">
    <property type="term" value="P:monocarboxylic acid metabolic process"/>
    <property type="evidence" value="ECO:0007669"/>
    <property type="project" value="UniProtKB-ARBA"/>
</dbReference>
<dbReference type="SUPFAM" id="SSF51735">
    <property type="entry name" value="NAD(P)-binding Rossmann-fold domains"/>
    <property type="match status" value="1"/>
</dbReference>
<evidence type="ECO:0000313" key="4">
    <source>
        <dbReference type="EMBL" id="MBB5091520.1"/>
    </source>
</evidence>
<dbReference type="FunFam" id="3.40.50.720:FF:000084">
    <property type="entry name" value="Short-chain dehydrogenase reductase"/>
    <property type="match status" value="1"/>
</dbReference>
<dbReference type="InterPro" id="IPR002347">
    <property type="entry name" value="SDR_fam"/>
</dbReference>
<accession>A0A7W8AJR6</accession>
<evidence type="ECO:0000256" key="2">
    <source>
        <dbReference type="RuleBase" id="RU000363"/>
    </source>
</evidence>
<comment type="similarity">
    <text evidence="1 2">Belongs to the short-chain dehydrogenases/reductases (SDR) family.</text>
</comment>
<evidence type="ECO:0000259" key="3">
    <source>
        <dbReference type="SMART" id="SM00822"/>
    </source>
</evidence>
<dbReference type="Gene3D" id="3.40.50.720">
    <property type="entry name" value="NAD(P)-binding Rossmann-like Domain"/>
    <property type="match status" value="1"/>
</dbReference>
<dbReference type="Pfam" id="PF00106">
    <property type="entry name" value="adh_short"/>
    <property type="match status" value="1"/>
</dbReference>
<dbReference type="PRINTS" id="PR00080">
    <property type="entry name" value="SDRFAMILY"/>
</dbReference>
<dbReference type="Proteomes" id="UP000531231">
    <property type="component" value="Unassembled WGS sequence"/>
</dbReference>